<evidence type="ECO:0000313" key="13">
    <source>
        <dbReference type="Proteomes" id="UP001158576"/>
    </source>
</evidence>
<dbReference type="Pfam" id="PF07842">
    <property type="entry name" value="GCFC"/>
    <property type="match status" value="1"/>
</dbReference>
<proteinExistence type="inferred from homology"/>
<evidence type="ECO:0000256" key="3">
    <source>
        <dbReference type="ARBA" id="ARBA00015137"/>
    </source>
</evidence>
<keyword evidence="13" id="KW-1185">Reference proteome</keyword>
<feature type="compositionally biased region" description="Basic and acidic residues" evidence="10">
    <location>
        <begin position="76"/>
        <end position="100"/>
    </location>
</feature>
<comment type="subcellular location">
    <subcellularLocation>
        <location evidence="1 9">Nucleus</location>
    </subcellularLocation>
</comment>
<dbReference type="Proteomes" id="UP001158576">
    <property type="component" value="Chromosome XSR"/>
</dbReference>
<evidence type="ECO:0000256" key="2">
    <source>
        <dbReference type="ARBA" id="ARBA00010900"/>
    </source>
</evidence>
<evidence type="ECO:0000256" key="8">
    <source>
        <dbReference type="ARBA" id="ARBA00029836"/>
    </source>
</evidence>
<evidence type="ECO:0000256" key="6">
    <source>
        <dbReference type="ARBA" id="ARBA00023187"/>
    </source>
</evidence>
<evidence type="ECO:0000256" key="5">
    <source>
        <dbReference type="ARBA" id="ARBA00022728"/>
    </source>
</evidence>
<feature type="region of interest" description="Disordered" evidence="10">
    <location>
        <begin position="335"/>
        <end position="369"/>
    </location>
</feature>
<dbReference type="PANTHER" id="PTHR23329:SF1">
    <property type="entry name" value="TUFTELIN-INTERACTING PROTEIN 11"/>
    <property type="match status" value="1"/>
</dbReference>
<dbReference type="PANTHER" id="PTHR23329">
    <property type="entry name" value="TUFTELIN-INTERACTING PROTEIN 11-RELATED"/>
    <property type="match status" value="1"/>
</dbReference>
<dbReference type="Pfam" id="PF01585">
    <property type="entry name" value="G-patch"/>
    <property type="match status" value="1"/>
</dbReference>
<protein>
    <recommendedName>
        <fullName evidence="3">Tuftelin-interacting protein 11</fullName>
    </recommendedName>
    <alternativeName>
        <fullName evidence="8">Septin and tuftelin-interacting protein 1</fullName>
    </alternativeName>
</protein>
<evidence type="ECO:0000259" key="11">
    <source>
        <dbReference type="PROSITE" id="PS50174"/>
    </source>
</evidence>
<keyword evidence="7 9" id="KW-0539">Nucleus</keyword>
<dbReference type="PROSITE" id="PS50174">
    <property type="entry name" value="G_PATCH"/>
    <property type="match status" value="1"/>
</dbReference>
<sequence>MSSDEDAEMEMLNEFNFANSRPRRQTKNQQIYGVFGDDDDDDEGQFTYNRQSRGRKGKVDYTSGVAFVSGGVKEGSAGKKSEEKDDEKDLKETIEDIKSSDDEDDDQEVLDPNDEEYEKEYLGNKRPREPSAEPTPTSEPEPKQPQKLQTRIDPTSGLKVGGATSAKGGYSMTTLFGMKEKKDKDFGKFAKKGSFAERMMAKMGYKEGRGLGKYDQGMINPVEAVNRKKGTGLGAAGTERTKQSLLHFPTEEIKKKAMEKQEKKEAKGPQWKIRPQQNQSSGKKRKPQYQYKTVDQLLSGSGYAMRDTDSEDEIPQQKTAGVKIIDMTGKNQRIITDTRYIPSQKGKKRSKSEGSSDSSSDSSSEEEVEKVWSCPELEYNLNELVKNTERELLKRAREKTQREEHVLHRNHEKDTMMKQIKRDTVAMVQLTKCIDIVKTEIADLDEAKELIALLKLDHHNIWIEFDLPSFYTVKVTNLLCIHLNNWDPLEEPEQMVETVKFWGGILEEHYSEILWKAWLPPVRAAILKWDARFPVKMLHFIAVWKPEIPEAIWSNMVLQLIFPKINNTVQNWNPYTDPVRIDTWITPWIPILGKSNMSLMITQIRQMLKTSLNEWQAGDSSAFIMIEPWKAVWSGAEWDQFVMQAVVPKLAQYLKNLTIPTDSVSPKTLEPFQNWVNHVPMGAVNKMLVDFFFPNMLQIVRGWVRSPTCVLKNVATWYRLWYDQFVPELKKSSVVRDCLTKILQVMAQACDDHAKKMPESYVPPPPPPPMPDSNWQDDEDEDDDESASSTNDFEFGHRGSDDDGPDAELETFKDLVSYGAQKRNIVFMPKGRQEDGNDLFTLGKLTLYVNQGVCFVSDGAGDWLPTSLNTIYDKAL</sequence>
<evidence type="ECO:0000256" key="9">
    <source>
        <dbReference type="PIRNR" id="PIRNR017706"/>
    </source>
</evidence>
<accession>A0ABN7SDR8</accession>
<feature type="compositionally biased region" description="Acidic residues" evidence="10">
    <location>
        <begin position="101"/>
        <end position="118"/>
    </location>
</feature>
<feature type="compositionally biased region" description="Basic and acidic residues" evidence="10">
    <location>
        <begin position="119"/>
        <end position="131"/>
    </location>
</feature>
<evidence type="ECO:0000256" key="4">
    <source>
        <dbReference type="ARBA" id="ARBA00022664"/>
    </source>
</evidence>
<dbReference type="EMBL" id="OU015569">
    <property type="protein sequence ID" value="CAG5095299.1"/>
    <property type="molecule type" value="Genomic_DNA"/>
</dbReference>
<feature type="compositionally biased region" description="Pro residues" evidence="10">
    <location>
        <begin position="761"/>
        <end position="771"/>
    </location>
</feature>
<dbReference type="InterPro" id="IPR045211">
    <property type="entry name" value="TFP11/STIP/Ntr1"/>
</dbReference>
<feature type="region of interest" description="Disordered" evidence="10">
    <location>
        <begin position="230"/>
        <end position="294"/>
    </location>
</feature>
<feature type="compositionally biased region" description="Basic and acidic residues" evidence="10">
    <location>
        <begin position="249"/>
        <end position="267"/>
    </location>
</feature>
<evidence type="ECO:0000313" key="12">
    <source>
        <dbReference type="EMBL" id="CAG5095299.1"/>
    </source>
</evidence>
<feature type="region of interest" description="Disordered" evidence="10">
    <location>
        <begin position="1"/>
        <end position="170"/>
    </location>
</feature>
<dbReference type="PIRSF" id="PIRSF017706">
    <property type="entry name" value="TFIP11"/>
    <property type="match status" value="1"/>
</dbReference>
<feature type="compositionally biased region" description="Low complexity" evidence="10">
    <location>
        <begin position="353"/>
        <end position="362"/>
    </location>
</feature>
<keyword evidence="4 9" id="KW-0507">mRNA processing</keyword>
<evidence type="ECO:0000256" key="10">
    <source>
        <dbReference type="SAM" id="MobiDB-lite"/>
    </source>
</evidence>
<reference evidence="12 13" key="1">
    <citation type="submission" date="2021-04" db="EMBL/GenBank/DDBJ databases">
        <authorList>
            <person name="Bliznina A."/>
        </authorList>
    </citation>
    <scope>NUCLEOTIDE SEQUENCE [LARGE SCALE GENOMIC DNA]</scope>
</reference>
<dbReference type="InterPro" id="IPR024933">
    <property type="entry name" value="TFP11"/>
</dbReference>
<dbReference type="InterPro" id="IPR022159">
    <property type="entry name" value="STIP/TFIP11_N"/>
</dbReference>
<name>A0ABN7SDR8_OIKDI</name>
<gene>
    <name evidence="12" type="ORF">OKIOD_LOCUS5681</name>
</gene>
<organism evidence="12 13">
    <name type="scientific">Oikopleura dioica</name>
    <name type="common">Tunicate</name>
    <dbReference type="NCBI Taxonomy" id="34765"/>
    <lineage>
        <taxon>Eukaryota</taxon>
        <taxon>Metazoa</taxon>
        <taxon>Chordata</taxon>
        <taxon>Tunicata</taxon>
        <taxon>Appendicularia</taxon>
        <taxon>Copelata</taxon>
        <taxon>Oikopleuridae</taxon>
        <taxon>Oikopleura</taxon>
    </lineage>
</organism>
<dbReference type="SMART" id="SM00443">
    <property type="entry name" value="G_patch"/>
    <property type="match status" value="1"/>
</dbReference>
<evidence type="ECO:0000256" key="7">
    <source>
        <dbReference type="ARBA" id="ARBA00023242"/>
    </source>
</evidence>
<dbReference type="Pfam" id="PF12457">
    <property type="entry name" value="TIP_N"/>
    <property type="match status" value="1"/>
</dbReference>
<feature type="compositionally biased region" description="Acidic residues" evidence="10">
    <location>
        <begin position="1"/>
        <end position="11"/>
    </location>
</feature>
<feature type="compositionally biased region" description="Acidic residues" evidence="10">
    <location>
        <begin position="775"/>
        <end position="786"/>
    </location>
</feature>
<dbReference type="InterPro" id="IPR000467">
    <property type="entry name" value="G_patch_dom"/>
</dbReference>
<keyword evidence="6 9" id="KW-0508">mRNA splicing</keyword>
<feature type="domain" description="G-patch" evidence="11">
    <location>
        <begin position="192"/>
        <end position="238"/>
    </location>
</feature>
<dbReference type="InterPro" id="IPR022783">
    <property type="entry name" value="GCFC_dom"/>
</dbReference>
<comment type="similarity">
    <text evidence="2 9">Belongs to the TFP11/STIP family.</text>
</comment>
<evidence type="ECO:0000256" key="1">
    <source>
        <dbReference type="ARBA" id="ARBA00004123"/>
    </source>
</evidence>
<feature type="region of interest" description="Disordered" evidence="10">
    <location>
        <begin position="756"/>
        <end position="808"/>
    </location>
</feature>
<keyword evidence="5 9" id="KW-0747">Spliceosome</keyword>